<dbReference type="GeneID" id="31362179"/>
<dbReference type="SMART" id="SM00665">
    <property type="entry name" value="B561"/>
    <property type="match status" value="1"/>
</dbReference>
<evidence type="ECO:0000256" key="3">
    <source>
        <dbReference type="ARBA" id="ARBA00022448"/>
    </source>
</evidence>
<comment type="caution">
    <text evidence="15">The sequence shown here is derived from an EMBL/GenBank/DDBJ whole genome shotgun (WGS) entry which is preliminary data.</text>
</comment>
<evidence type="ECO:0000313" key="15">
    <source>
        <dbReference type="EMBL" id="EFA79877.1"/>
    </source>
</evidence>
<dbReference type="PROSITE" id="PS50836">
    <property type="entry name" value="DOMON"/>
    <property type="match status" value="1"/>
</dbReference>
<dbReference type="SMART" id="SM00664">
    <property type="entry name" value="DoH"/>
    <property type="match status" value="1"/>
</dbReference>
<feature type="signal peptide" evidence="12">
    <location>
        <begin position="1"/>
        <end position="23"/>
    </location>
</feature>
<dbReference type="Pfam" id="PF03351">
    <property type="entry name" value="DOMON"/>
    <property type="match status" value="1"/>
</dbReference>
<dbReference type="RefSeq" id="XP_020431998.1">
    <property type="nucleotide sequence ID" value="XM_020577550.1"/>
</dbReference>
<evidence type="ECO:0000256" key="2">
    <source>
        <dbReference type="ARBA" id="ARBA00004141"/>
    </source>
</evidence>
<name>D3BFG3_HETP5</name>
<protein>
    <submittedName>
        <fullName evidence="15">Cytochrome b561 / ferric reductase transmembrane domain-containing protein</fullName>
    </submittedName>
</protein>
<evidence type="ECO:0000313" key="16">
    <source>
        <dbReference type="Proteomes" id="UP000001396"/>
    </source>
</evidence>
<organism evidence="15 16">
    <name type="scientific">Heterostelium pallidum (strain ATCC 26659 / Pp 5 / PN500)</name>
    <name type="common">Cellular slime mold</name>
    <name type="synonym">Polysphondylium pallidum</name>
    <dbReference type="NCBI Taxonomy" id="670386"/>
    <lineage>
        <taxon>Eukaryota</taxon>
        <taxon>Amoebozoa</taxon>
        <taxon>Evosea</taxon>
        <taxon>Eumycetozoa</taxon>
        <taxon>Dictyostelia</taxon>
        <taxon>Acytosteliales</taxon>
        <taxon>Acytosteliaceae</taxon>
        <taxon>Heterostelium</taxon>
    </lineage>
</organism>
<feature type="transmembrane region" description="Helical" evidence="11">
    <location>
        <begin position="265"/>
        <end position="291"/>
    </location>
</feature>
<proteinExistence type="predicted"/>
<dbReference type="GO" id="GO:0016020">
    <property type="term" value="C:membrane"/>
    <property type="evidence" value="ECO:0007669"/>
    <property type="project" value="UniProtKB-SubCell"/>
</dbReference>
<dbReference type="OMA" id="HFLWKPT"/>
<evidence type="ECO:0000256" key="7">
    <source>
        <dbReference type="ARBA" id="ARBA00022982"/>
    </source>
</evidence>
<dbReference type="Pfam" id="PF03188">
    <property type="entry name" value="Cytochrom_B561"/>
    <property type="match status" value="1"/>
</dbReference>
<keyword evidence="4" id="KW-0349">Heme</keyword>
<evidence type="ECO:0000256" key="10">
    <source>
        <dbReference type="ARBA" id="ARBA00023136"/>
    </source>
</evidence>
<dbReference type="Proteomes" id="UP000001396">
    <property type="component" value="Unassembled WGS sequence"/>
</dbReference>
<feature type="chain" id="PRO_5003041098" evidence="12">
    <location>
        <begin position="24"/>
        <end position="372"/>
    </location>
</feature>
<dbReference type="InterPro" id="IPR006593">
    <property type="entry name" value="Cyt_b561/ferric_Rdtase_TM"/>
</dbReference>
<evidence type="ECO:0000256" key="1">
    <source>
        <dbReference type="ARBA" id="ARBA00001970"/>
    </source>
</evidence>
<accession>D3BFG3</accession>
<dbReference type="InterPro" id="IPR005018">
    <property type="entry name" value="DOMON_domain"/>
</dbReference>
<dbReference type="GO" id="GO:0140575">
    <property type="term" value="F:transmembrane monodehydroascorbate reductase activity"/>
    <property type="evidence" value="ECO:0007669"/>
    <property type="project" value="InterPro"/>
</dbReference>
<dbReference type="STRING" id="670386.D3BFG3"/>
<keyword evidence="3" id="KW-0813">Transport</keyword>
<dbReference type="PROSITE" id="PS50939">
    <property type="entry name" value="CYTOCHROME_B561"/>
    <property type="match status" value="1"/>
</dbReference>
<dbReference type="PANTHER" id="PTHR15422:SF24">
    <property type="entry name" value="DOMON RELATED DOMAIN-CONTAINING PROTEIN"/>
    <property type="match status" value="1"/>
</dbReference>
<evidence type="ECO:0000256" key="6">
    <source>
        <dbReference type="ARBA" id="ARBA00022723"/>
    </source>
</evidence>
<keyword evidence="9" id="KW-0408">Iron</keyword>
<keyword evidence="6" id="KW-0479">Metal-binding</keyword>
<dbReference type="GO" id="GO:0046872">
    <property type="term" value="F:metal ion binding"/>
    <property type="evidence" value="ECO:0007669"/>
    <property type="project" value="UniProtKB-KW"/>
</dbReference>
<comment type="subcellular location">
    <subcellularLocation>
        <location evidence="2">Membrane</location>
        <topology evidence="2">Multi-pass membrane protein</topology>
    </subcellularLocation>
</comment>
<keyword evidence="8 11" id="KW-1133">Transmembrane helix</keyword>
<keyword evidence="12" id="KW-0732">Signal</keyword>
<feature type="transmembrane region" description="Helical" evidence="11">
    <location>
        <begin position="303"/>
        <end position="326"/>
    </location>
</feature>
<keyword evidence="10 11" id="KW-0472">Membrane</keyword>
<evidence type="ECO:0000256" key="11">
    <source>
        <dbReference type="SAM" id="Phobius"/>
    </source>
</evidence>
<keyword evidence="16" id="KW-1185">Reference proteome</keyword>
<evidence type="ECO:0000256" key="9">
    <source>
        <dbReference type="ARBA" id="ARBA00023004"/>
    </source>
</evidence>
<dbReference type="PANTHER" id="PTHR15422">
    <property type="entry name" value="OS05G0565100 PROTEIN"/>
    <property type="match status" value="1"/>
</dbReference>
<evidence type="ECO:0000256" key="5">
    <source>
        <dbReference type="ARBA" id="ARBA00022692"/>
    </source>
</evidence>
<comment type="cofactor">
    <cofactor evidence="1">
        <name>heme b</name>
        <dbReference type="ChEBI" id="CHEBI:60344"/>
    </cofactor>
</comment>
<dbReference type="InParanoid" id="D3BFG3"/>
<evidence type="ECO:0000259" key="13">
    <source>
        <dbReference type="PROSITE" id="PS50836"/>
    </source>
</evidence>
<evidence type="ECO:0000256" key="12">
    <source>
        <dbReference type="SAM" id="SignalP"/>
    </source>
</evidence>
<feature type="transmembrane region" description="Helical" evidence="11">
    <location>
        <begin position="231"/>
        <end position="253"/>
    </location>
</feature>
<dbReference type="GO" id="GO:0020037">
    <property type="term" value="F:heme binding"/>
    <property type="evidence" value="ECO:0007669"/>
    <property type="project" value="TreeGrafter"/>
</dbReference>
<feature type="domain" description="Cytochrome b561" evidence="14">
    <location>
        <begin position="164"/>
        <end position="357"/>
    </location>
</feature>
<dbReference type="Gene3D" id="1.20.120.1770">
    <property type="match status" value="1"/>
</dbReference>
<gene>
    <name evidence="15" type="ORF">PPL_06697</name>
</gene>
<keyword evidence="5 11" id="KW-0812">Transmembrane</keyword>
<feature type="transmembrane region" description="Helical" evidence="11">
    <location>
        <begin position="197"/>
        <end position="219"/>
    </location>
</feature>
<dbReference type="FunCoup" id="D3BFG3">
    <property type="interactions" value="9"/>
</dbReference>
<sequence>MNTFHKLSILILSIVFLIVGTNALLSEPIVMDQNTGFQLQWEIDNGTITFAVSANVQAWIAIGWHTYGDTQPKAMVGADFVVATFGGQANVQVWDMVSTPGGGPPPINDTSSAVNGTYDILSYSGFQTSDYSYFIFSRKLVTGDKAGDNDIVVGPAGLDVVWAHGSSNDWAGHGYGNAGRQTIDLGTGSTPPQQPDWFGYHVGFMFFTFAVLMPFGIFVARYLKESHMWWFPIHIFVQVLGLIFTIIGLAMALKMVGGISMATNHAILGTTTLCLFYISIFLGATSHFMWNPQREKTPLFPDIIHWIGGRLTLVFGFVTIILGMLLAQISQGIIVVFGITFASYFVIFGYIEFYKWKWPTKPDGYHLVNGSF</sequence>
<evidence type="ECO:0000259" key="14">
    <source>
        <dbReference type="PROSITE" id="PS50939"/>
    </source>
</evidence>
<feature type="domain" description="DOMON" evidence="13">
    <location>
        <begin position="35"/>
        <end position="165"/>
    </location>
</feature>
<dbReference type="CDD" id="cd08760">
    <property type="entry name" value="Cyt_b561_FRRS1_like"/>
    <property type="match status" value="1"/>
</dbReference>
<dbReference type="AlphaFoldDB" id="D3BFG3"/>
<dbReference type="InterPro" id="IPR045150">
    <property type="entry name" value="CYB561D1/2"/>
</dbReference>
<reference evidence="15 16" key="1">
    <citation type="journal article" date="2011" name="Genome Res.">
        <title>Phylogeny-wide analysis of social amoeba genomes highlights ancient origins for complex intercellular communication.</title>
        <authorList>
            <person name="Heidel A.J."/>
            <person name="Lawal H.M."/>
            <person name="Felder M."/>
            <person name="Schilde C."/>
            <person name="Helps N.R."/>
            <person name="Tunggal B."/>
            <person name="Rivero F."/>
            <person name="John U."/>
            <person name="Schleicher M."/>
            <person name="Eichinger L."/>
            <person name="Platzer M."/>
            <person name="Noegel A.A."/>
            <person name="Schaap P."/>
            <person name="Gloeckner G."/>
        </authorList>
    </citation>
    <scope>NUCLEOTIDE SEQUENCE [LARGE SCALE GENOMIC DNA]</scope>
    <source>
        <strain evidence="16">ATCC 26659 / Pp 5 / PN500</strain>
    </source>
</reference>
<keyword evidence="7" id="KW-0249">Electron transport</keyword>
<feature type="transmembrane region" description="Helical" evidence="11">
    <location>
        <begin position="332"/>
        <end position="351"/>
    </location>
</feature>
<evidence type="ECO:0000256" key="4">
    <source>
        <dbReference type="ARBA" id="ARBA00022617"/>
    </source>
</evidence>
<dbReference type="InterPro" id="IPR045266">
    <property type="entry name" value="DOH_DOMON"/>
</dbReference>
<dbReference type="CDD" id="cd09631">
    <property type="entry name" value="DOMON_DOH"/>
    <property type="match status" value="1"/>
</dbReference>
<dbReference type="EMBL" id="ADBJ01000031">
    <property type="protein sequence ID" value="EFA79877.1"/>
    <property type="molecule type" value="Genomic_DNA"/>
</dbReference>
<evidence type="ECO:0000256" key="8">
    <source>
        <dbReference type="ARBA" id="ARBA00022989"/>
    </source>
</evidence>